<gene>
    <name evidence="1" type="ORF">C4900_01630</name>
</gene>
<name>A0A1C2FXV9_9GAMM</name>
<sequence>MKTARAVLVLWVLGAAPAGAFLGVGDITFDPPVHAELLTLFHQTIAIYRTVLSEVHRLQAVESTLRSAQRDAKSIANGNLARYAQRRLPHGLPHGLRAFLGTTDAAAHKARDAMAYVHQQSRRFGSLARLHWLGRGVRQDLRLSATNLGARTSGDVTARSTAALAALAAKRARARERQAIRRAAERHNARHLPEEAASLYRAFGETP</sequence>
<dbReference type="Proteomes" id="UP000253250">
    <property type="component" value="Unassembled WGS sequence"/>
</dbReference>
<keyword evidence="2" id="KW-1185">Reference proteome</keyword>
<dbReference type="OrthoDB" id="9807335at2"/>
<protein>
    <submittedName>
        <fullName evidence="1">Uncharacterized protein</fullName>
    </submittedName>
</protein>
<organism evidence="1 2">
    <name type="scientific">Acidiferrobacter thiooxydans</name>
    <dbReference type="NCBI Taxonomy" id="163359"/>
    <lineage>
        <taxon>Bacteria</taxon>
        <taxon>Pseudomonadati</taxon>
        <taxon>Pseudomonadota</taxon>
        <taxon>Gammaproteobacteria</taxon>
        <taxon>Acidiferrobacterales</taxon>
        <taxon>Acidiferrobacteraceae</taxon>
        <taxon>Acidiferrobacter</taxon>
    </lineage>
</organism>
<reference evidence="1 2" key="1">
    <citation type="submission" date="2018-02" db="EMBL/GenBank/DDBJ databases">
        <title>Insights into the biology of acidophilic members of the Acidiferrobacteraceae family derived from comparative genomic analyses.</title>
        <authorList>
            <person name="Issotta F."/>
            <person name="Thyssen C."/>
            <person name="Mena C."/>
            <person name="Moya A."/>
            <person name="Bellenberg S."/>
            <person name="Sproer C."/>
            <person name="Covarrubias P.C."/>
            <person name="Sand W."/>
            <person name="Quatrini R."/>
            <person name="Vera M."/>
        </authorList>
    </citation>
    <scope>NUCLEOTIDE SEQUENCE [LARGE SCALE GENOMIC DNA]</scope>
    <source>
        <strain evidence="2">m-1</strain>
    </source>
</reference>
<dbReference type="RefSeq" id="WP_065972050.1">
    <property type="nucleotide sequence ID" value="NZ_CP080624.1"/>
</dbReference>
<dbReference type="AlphaFoldDB" id="A0A1C2FXV9"/>
<accession>A0A1C2FXV9</accession>
<proteinExistence type="predicted"/>
<evidence type="ECO:0000313" key="1">
    <source>
        <dbReference type="EMBL" id="RCN58522.1"/>
    </source>
</evidence>
<evidence type="ECO:0000313" key="2">
    <source>
        <dbReference type="Proteomes" id="UP000253250"/>
    </source>
</evidence>
<dbReference type="STRING" id="163359.A9R16_04115"/>
<dbReference type="EMBL" id="PSYR01000001">
    <property type="protein sequence ID" value="RCN58522.1"/>
    <property type="molecule type" value="Genomic_DNA"/>
</dbReference>
<comment type="caution">
    <text evidence="1">The sequence shown here is derived from an EMBL/GenBank/DDBJ whole genome shotgun (WGS) entry which is preliminary data.</text>
</comment>